<proteinExistence type="predicted"/>
<organism evidence="2 3">
    <name type="scientific">Tanacetum coccineum</name>
    <dbReference type="NCBI Taxonomy" id="301880"/>
    <lineage>
        <taxon>Eukaryota</taxon>
        <taxon>Viridiplantae</taxon>
        <taxon>Streptophyta</taxon>
        <taxon>Embryophyta</taxon>
        <taxon>Tracheophyta</taxon>
        <taxon>Spermatophyta</taxon>
        <taxon>Magnoliopsida</taxon>
        <taxon>eudicotyledons</taxon>
        <taxon>Gunneridae</taxon>
        <taxon>Pentapetalae</taxon>
        <taxon>asterids</taxon>
        <taxon>campanulids</taxon>
        <taxon>Asterales</taxon>
        <taxon>Asteraceae</taxon>
        <taxon>Asteroideae</taxon>
        <taxon>Anthemideae</taxon>
        <taxon>Anthemidinae</taxon>
        <taxon>Tanacetum</taxon>
    </lineage>
</organism>
<gene>
    <name evidence="2" type="ORF">Tco_0702705</name>
</gene>
<name>A0ABQ4XWS4_9ASTR</name>
<reference evidence="2" key="1">
    <citation type="journal article" date="2022" name="Int. J. Mol. Sci.">
        <title>Draft Genome of Tanacetum Coccineum: Genomic Comparison of Closely Related Tanacetum-Family Plants.</title>
        <authorList>
            <person name="Yamashiro T."/>
            <person name="Shiraishi A."/>
            <person name="Nakayama K."/>
            <person name="Satake H."/>
        </authorList>
    </citation>
    <scope>NUCLEOTIDE SEQUENCE</scope>
</reference>
<evidence type="ECO:0000256" key="1">
    <source>
        <dbReference type="SAM" id="MobiDB-lite"/>
    </source>
</evidence>
<evidence type="ECO:0000313" key="2">
    <source>
        <dbReference type="EMBL" id="GJS69864.1"/>
    </source>
</evidence>
<evidence type="ECO:0000313" key="3">
    <source>
        <dbReference type="Proteomes" id="UP001151760"/>
    </source>
</evidence>
<sequence>MKEVVTASVQHAMRAPLRARFKDLPTQGEERTKKKKGLPVNSNPDSAQDSPPPPPRHHNNRGDQSHSSAAPGSSKTATSTTYTAWIMTTSRLKCFICS</sequence>
<accession>A0ABQ4XWS4</accession>
<feature type="compositionally biased region" description="Basic and acidic residues" evidence="1">
    <location>
        <begin position="20"/>
        <end position="32"/>
    </location>
</feature>
<keyword evidence="3" id="KW-1185">Reference proteome</keyword>
<feature type="region of interest" description="Disordered" evidence="1">
    <location>
        <begin position="1"/>
        <end position="82"/>
    </location>
</feature>
<reference evidence="2" key="2">
    <citation type="submission" date="2022-01" db="EMBL/GenBank/DDBJ databases">
        <authorList>
            <person name="Yamashiro T."/>
            <person name="Shiraishi A."/>
            <person name="Satake H."/>
            <person name="Nakayama K."/>
        </authorList>
    </citation>
    <scope>NUCLEOTIDE SEQUENCE</scope>
</reference>
<protein>
    <submittedName>
        <fullName evidence="2">Uncharacterized protein</fullName>
    </submittedName>
</protein>
<feature type="compositionally biased region" description="Polar residues" evidence="1">
    <location>
        <begin position="40"/>
        <end position="49"/>
    </location>
</feature>
<feature type="compositionally biased region" description="Low complexity" evidence="1">
    <location>
        <begin position="73"/>
        <end position="82"/>
    </location>
</feature>
<dbReference type="EMBL" id="BQNB010009893">
    <property type="protein sequence ID" value="GJS69864.1"/>
    <property type="molecule type" value="Genomic_DNA"/>
</dbReference>
<comment type="caution">
    <text evidence="2">The sequence shown here is derived from an EMBL/GenBank/DDBJ whole genome shotgun (WGS) entry which is preliminary data.</text>
</comment>
<dbReference type="Proteomes" id="UP001151760">
    <property type="component" value="Unassembled WGS sequence"/>
</dbReference>